<dbReference type="CDD" id="cd00293">
    <property type="entry name" value="USP-like"/>
    <property type="match status" value="1"/>
</dbReference>
<sequence>MYKNVLVPLSFDEDQVVEAVLTAAATLADPDAVVTLIHVMSPVPDYASSYFPAGYKDEARASIEASLSTMARDLPNARSVVCEGRPSNVILAWIKDRGIDCVIMSAHKPGTHEFNLGTTAAQVIRHVSCAVHVAR</sequence>
<dbReference type="Gene3D" id="3.40.50.620">
    <property type="entry name" value="HUPs"/>
    <property type="match status" value="1"/>
</dbReference>
<evidence type="ECO:0000313" key="3">
    <source>
        <dbReference type="EMBL" id="CUK26483.1"/>
    </source>
</evidence>
<dbReference type="Pfam" id="PF00582">
    <property type="entry name" value="Usp"/>
    <property type="match status" value="1"/>
</dbReference>
<reference evidence="4" key="1">
    <citation type="submission" date="2015-09" db="EMBL/GenBank/DDBJ databases">
        <authorList>
            <person name="Rodrigo-Torres Lidia"/>
            <person name="Arahal R.David."/>
        </authorList>
    </citation>
    <scope>NUCLEOTIDE SEQUENCE [LARGE SCALE GENOMIC DNA]</scope>
    <source>
        <strain evidence="4">CECT 5114</strain>
    </source>
</reference>
<organism evidence="3 4">
    <name type="scientific">Cognatishimia activa</name>
    <dbReference type="NCBI Taxonomy" id="1715691"/>
    <lineage>
        <taxon>Bacteria</taxon>
        <taxon>Pseudomonadati</taxon>
        <taxon>Pseudomonadota</taxon>
        <taxon>Alphaproteobacteria</taxon>
        <taxon>Rhodobacterales</taxon>
        <taxon>Paracoccaceae</taxon>
        <taxon>Cognatishimia</taxon>
    </lineage>
</organism>
<dbReference type="PANTHER" id="PTHR46268">
    <property type="entry name" value="STRESS RESPONSE PROTEIN NHAX"/>
    <property type="match status" value="1"/>
</dbReference>
<dbReference type="AlphaFoldDB" id="A0A0P1ISF7"/>
<evidence type="ECO:0000256" key="1">
    <source>
        <dbReference type="ARBA" id="ARBA00008791"/>
    </source>
</evidence>
<dbReference type="PANTHER" id="PTHR46268:SF6">
    <property type="entry name" value="UNIVERSAL STRESS PROTEIN UP12"/>
    <property type="match status" value="1"/>
</dbReference>
<name>A0A0P1ISF7_9RHOB</name>
<evidence type="ECO:0000313" key="4">
    <source>
        <dbReference type="Proteomes" id="UP000051184"/>
    </source>
</evidence>
<dbReference type="RefSeq" id="WP_058315366.1">
    <property type="nucleotide sequence ID" value="NZ_CYTO01000009.1"/>
</dbReference>
<feature type="domain" description="UspA" evidence="2">
    <location>
        <begin position="1"/>
        <end position="135"/>
    </location>
</feature>
<dbReference type="InterPro" id="IPR014729">
    <property type="entry name" value="Rossmann-like_a/b/a_fold"/>
</dbReference>
<accession>A0A0P1ISF7</accession>
<dbReference type="Proteomes" id="UP000051184">
    <property type="component" value="Unassembled WGS sequence"/>
</dbReference>
<dbReference type="STRING" id="1715691.TA5113_01120"/>
<keyword evidence="4" id="KW-1185">Reference proteome</keyword>
<dbReference type="PRINTS" id="PR01438">
    <property type="entry name" value="UNVRSLSTRESS"/>
</dbReference>
<dbReference type="InterPro" id="IPR006016">
    <property type="entry name" value="UspA"/>
</dbReference>
<protein>
    <submittedName>
        <fullName evidence="3">Universal stress protein F</fullName>
    </submittedName>
</protein>
<dbReference type="SUPFAM" id="SSF52402">
    <property type="entry name" value="Adenine nucleotide alpha hydrolases-like"/>
    <property type="match status" value="1"/>
</dbReference>
<proteinExistence type="inferred from homology"/>
<gene>
    <name evidence="3" type="primary">uspF_3</name>
    <name evidence="3" type="ORF">TA5114_02293</name>
</gene>
<evidence type="ECO:0000259" key="2">
    <source>
        <dbReference type="Pfam" id="PF00582"/>
    </source>
</evidence>
<dbReference type="EMBL" id="CYUE01000020">
    <property type="protein sequence ID" value="CUK26483.1"/>
    <property type="molecule type" value="Genomic_DNA"/>
</dbReference>
<comment type="similarity">
    <text evidence="1">Belongs to the universal stress protein A family.</text>
</comment>
<dbReference type="InterPro" id="IPR006015">
    <property type="entry name" value="Universal_stress_UspA"/>
</dbReference>